<dbReference type="InterPro" id="IPR050361">
    <property type="entry name" value="MPP/UQCRC_Complex"/>
</dbReference>
<accession>A0A3B0RLX2</accession>
<reference evidence="3" key="1">
    <citation type="submission" date="2018-06" db="EMBL/GenBank/DDBJ databases">
        <authorList>
            <person name="Zhirakovskaya E."/>
        </authorList>
    </citation>
    <scope>NUCLEOTIDE SEQUENCE</scope>
</reference>
<dbReference type="EMBL" id="UOEG01000121">
    <property type="protein sequence ID" value="VAV94544.1"/>
    <property type="molecule type" value="Genomic_DNA"/>
</dbReference>
<evidence type="ECO:0000313" key="3">
    <source>
        <dbReference type="EMBL" id="VAV94544.1"/>
    </source>
</evidence>
<protein>
    <submittedName>
        <fullName evidence="3">Peptidase, M16 family</fullName>
    </submittedName>
</protein>
<dbReference type="InterPro" id="IPR007863">
    <property type="entry name" value="Peptidase_M16_C"/>
</dbReference>
<dbReference type="GO" id="GO:0046872">
    <property type="term" value="F:metal ion binding"/>
    <property type="evidence" value="ECO:0007669"/>
    <property type="project" value="InterPro"/>
</dbReference>
<dbReference type="InterPro" id="IPR011765">
    <property type="entry name" value="Pept_M16_N"/>
</dbReference>
<dbReference type="SUPFAM" id="SSF63411">
    <property type="entry name" value="LuxS/MPP-like metallohydrolase"/>
    <property type="match status" value="2"/>
</dbReference>
<evidence type="ECO:0000259" key="1">
    <source>
        <dbReference type="Pfam" id="PF00675"/>
    </source>
</evidence>
<sequence length="438" mass="47337">MIRLISILFLALTTALPARAEINIQELTTPGGINTWLVEDHSIPFVALELRFRGGASLDAPGKRGATNLMAALLEEGAGDMDSRAFSRARDSLAASFSYDANNDAVSVSSYFLTENRDQAVALLRESLINPRFDQTAIDRVRAQVVSIIQSDEKSPRALAGKAFRTLVYGDHPYGSSLNGTLESVAALTREDIQAAHKAVMARDRIYVSAVGDITADELTKLLDDLLGDLPATGAPMPVKADVNLPGGVMVVDFDTPQSVAIFAQPGIDRDDPDFFAAYILNHILGGGSFESRLMQEVREKRGLTYGVYSYLADRDQAQAWMGSVASANDRIADAIKVIRDEWARIGADGVTETELQDAKTYLTGAYPLRFDGNGPIANIAVSMQMEGLGPDYIATRNDKVNAVTLDEINRVARELVQPNALTFVVVGKPEGLEATLN</sequence>
<proteinExistence type="predicted"/>
<dbReference type="PANTHER" id="PTHR11851">
    <property type="entry name" value="METALLOPROTEASE"/>
    <property type="match status" value="1"/>
</dbReference>
<name>A0A3B0RLX2_9ZZZZ</name>
<feature type="domain" description="Peptidase M16 N-terminal" evidence="1">
    <location>
        <begin position="38"/>
        <end position="181"/>
    </location>
</feature>
<organism evidence="3">
    <name type="scientific">hydrothermal vent metagenome</name>
    <dbReference type="NCBI Taxonomy" id="652676"/>
    <lineage>
        <taxon>unclassified sequences</taxon>
        <taxon>metagenomes</taxon>
        <taxon>ecological metagenomes</taxon>
    </lineage>
</organism>
<feature type="domain" description="Peptidase M16 C-terminal" evidence="2">
    <location>
        <begin position="188"/>
        <end position="362"/>
    </location>
</feature>
<gene>
    <name evidence="3" type="ORF">MNBD_ALPHA07-2467</name>
</gene>
<dbReference type="AlphaFoldDB" id="A0A3B0RLX2"/>
<dbReference type="PANTHER" id="PTHR11851:SF224">
    <property type="entry name" value="PROCESSING PROTEASE"/>
    <property type="match status" value="1"/>
</dbReference>
<evidence type="ECO:0000259" key="2">
    <source>
        <dbReference type="Pfam" id="PF05193"/>
    </source>
</evidence>
<dbReference type="InterPro" id="IPR011249">
    <property type="entry name" value="Metalloenz_LuxS/M16"/>
</dbReference>
<dbReference type="Gene3D" id="3.30.830.10">
    <property type="entry name" value="Metalloenzyme, LuxS/M16 peptidase-like"/>
    <property type="match status" value="2"/>
</dbReference>
<dbReference type="Pfam" id="PF05193">
    <property type="entry name" value="Peptidase_M16_C"/>
    <property type="match status" value="1"/>
</dbReference>
<dbReference type="Pfam" id="PF00675">
    <property type="entry name" value="Peptidase_M16"/>
    <property type="match status" value="1"/>
</dbReference>